<organism evidence="7 8">
    <name type="scientific">Coemansia javaensis</name>
    <dbReference type="NCBI Taxonomy" id="2761396"/>
    <lineage>
        <taxon>Eukaryota</taxon>
        <taxon>Fungi</taxon>
        <taxon>Fungi incertae sedis</taxon>
        <taxon>Zoopagomycota</taxon>
        <taxon>Kickxellomycotina</taxon>
        <taxon>Kickxellomycetes</taxon>
        <taxon>Kickxellales</taxon>
        <taxon>Kickxellaceae</taxon>
        <taxon>Coemansia</taxon>
    </lineage>
</organism>
<gene>
    <name evidence="7" type="ORF">H4R18_005025</name>
</gene>
<dbReference type="CDD" id="cd00202">
    <property type="entry name" value="ZnF_GATA"/>
    <property type="match status" value="1"/>
</dbReference>
<dbReference type="Pfam" id="PF00320">
    <property type="entry name" value="GATA"/>
    <property type="match status" value="1"/>
</dbReference>
<dbReference type="PANTHER" id="PTHR45658:SF108">
    <property type="entry name" value="GATA ZINC FINGER FAMILY PROTEIN"/>
    <property type="match status" value="1"/>
</dbReference>
<evidence type="ECO:0000256" key="4">
    <source>
        <dbReference type="PROSITE-ProRule" id="PRU00094"/>
    </source>
</evidence>
<keyword evidence="8" id="KW-1185">Reference proteome</keyword>
<dbReference type="SMART" id="SM00401">
    <property type="entry name" value="ZnF_GATA"/>
    <property type="match status" value="1"/>
</dbReference>
<feature type="region of interest" description="Disordered" evidence="5">
    <location>
        <begin position="282"/>
        <end position="329"/>
    </location>
</feature>
<feature type="region of interest" description="Disordered" evidence="5">
    <location>
        <begin position="219"/>
        <end position="266"/>
    </location>
</feature>
<evidence type="ECO:0000256" key="5">
    <source>
        <dbReference type="SAM" id="MobiDB-lite"/>
    </source>
</evidence>
<comment type="caution">
    <text evidence="7">The sequence shown here is derived from an EMBL/GenBank/DDBJ whole genome shotgun (WGS) entry which is preliminary data.</text>
</comment>
<keyword evidence="3" id="KW-0862">Zinc</keyword>
<dbReference type="SUPFAM" id="SSF57716">
    <property type="entry name" value="Glucocorticoid receptor-like (DNA-binding domain)"/>
    <property type="match status" value="1"/>
</dbReference>
<dbReference type="GO" id="GO:0030154">
    <property type="term" value="P:cell differentiation"/>
    <property type="evidence" value="ECO:0007669"/>
    <property type="project" value="TreeGrafter"/>
</dbReference>
<evidence type="ECO:0000256" key="1">
    <source>
        <dbReference type="ARBA" id="ARBA00022723"/>
    </source>
</evidence>
<dbReference type="InterPro" id="IPR051140">
    <property type="entry name" value="GATA_TF"/>
</dbReference>
<dbReference type="AlphaFoldDB" id="A0A9W8H9Y4"/>
<dbReference type="InterPro" id="IPR013088">
    <property type="entry name" value="Znf_NHR/GATA"/>
</dbReference>
<evidence type="ECO:0000256" key="2">
    <source>
        <dbReference type="ARBA" id="ARBA00022771"/>
    </source>
</evidence>
<dbReference type="GO" id="GO:0008270">
    <property type="term" value="F:zinc ion binding"/>
    <property type="evidence" value="ECO:0007669"/>
    <property type="project" value="UniProtKB-KW"/>
</dbReference>
<feature type="domain" description="GATA-type" evidence="6">
    <location>
        <begin position="324"/>
        <end position="366"/>
    </location>
</feature>
<name>A0A9W8H9Y4_9FUNG</name>
<dbReference type="PANTHER" id="PTHR45658">
    <property type="entry name" value="GATA TRANSCRIPTION FACTOR"/>
    <property type="match status" value="1"/>
</dbReference>
<evidence type="ECO:0000313" key="8">
    <source>
        <dbReference type="Proteomes" id="UP001140217"/>
    </source>
</evidence>
<keyword evidence="2 4" id="KW-0863">Zinc-finger</keyword>
<dbReference type="InterPro" id="IPR000679">
    <property type="entry name" value="Znf_GATA"/>
</dbReference>
<protein>
    <recommendedName>
        <fullName evidence="6">GATA-type domain-containing protein</fullName>
    </recommendedName>
</protein>
<dbReference type="Proteomes" id="UP001140217">
    <property type="component" value="Unassembled WGS sequence"/>
</dbReference>
<evidence type="ECO:0000259" key="6">
    <source>
        <dbReference type="PROSITE" id="PS50114"/>
    </source>
</evidence>
<dbReference type="GO" id="GO:0006355">
    <property type="term" value="P:regulation of DNA-templated transcription"/>
    <property type="evidence" value="ECO:0007669"/>
    <property type="project" value="InterPro"/>
</dbReference>
<evidence type="ECO:0000256" key="3">
    <source>
        <dbReference type="ARBA" id="ARBA00022833"/>
    </source>
</evidence>
<sequence>MIVDARTVGETQYAGAVSLAHSLLRSRLAWVTSAFAALDPPDAAQPRQALGAAELQIGPFLFPETAFYRVGAPAAAAAAAPAAELRRRLALEFADNPGALFWLPPDLGVDGGARDGALSAYFFASPAWQGRPGQRPPDRRPPAIRRERPHYFPAERVLTRIDIAMAGVGRPLADALLEYAELQSVAVWREYRRALCQPRPAASYWFEYFPKQHRRPLLGAVRVPPDSPLAEPAPRDPLPPPPPPPPPSKAALPREQQQGAGGKGGYNMSVAMALLRKRKRLGPALGSGGDSEDGSSGSGSGSGSDGAEPAPEPCKPPPPRRGAAGGGRSCKYCGCSETPIWRRGPGGAGTLCNACGVKWKLGKILQ</sequence>
<dbReference type="Gene3D" id="3.30.50.10">
    <property type="entry name" value="Erythroid Transcription Factor GATA-1, subunit A"/>
    <property type="match status" value="1"/>
</dbReference>
<dbReference type="EMBL" id="JANBUL010000275">
    <property type="protein sequence ID" value="KAJ2777688.1"/>
    <property type="molecule type" value="Genomic_DNA"/>
</dbReference>
<dbReference type="PROSITE" id="PS50114">
    <property type="entry name" value="GATA_ZN_FINGER_2"/>
    <property type="match status" value="1"/>
</dbReference>
<reference evidence="7" key="1">
    <citation type="submission" date="2022-07" db="EMBL/GenBank/DDBJ databases">
        <title>Phylogenomic reconstructions and comparative analyses of Kickxellomycotina fungi.</title>
        <authorList>
            <person name="Reynolds N.K."/>
            <person name="Stajich J.E."/>
            <person name="Barry K."/>
            <person name="Grigoriev I.V."/>
            <person name="Crous P."/>
            <person name="Smith M.E."/>
        </authorList>
    </citation>
    <scope>NUCLEOTIDE SEQUENCE</scope>
    <source>
        <strain evidence="7">NBRC 105414</strain>
    </source>
</reference>
<dbReference type="GO" id="GO:0005634">
    <property type="term" value="C:nucleus"/>
    <property type="evidence" value="ECO:0007669"/>
    <property type="project" value="TreeGrafter"/>
</dbReference>
<dbReference type="GO" id="GO:0043565">
    <property type="term" value="F:sequence-specific DNA binding"/>
    <property type="evidence" value="ECO:0007669"/>
    <property type="project" value="InterPro"/>
</dbReference>
<accession>A0A9W8H9Y4</accession>
<dbReference type="OrthoDB" id="2162994at2759"/>
<proteinExistence type="predicted"/>
<keyword evidence="1" id="KW-0479">Metal-binding</keyword>
<feature type="compositionally biased region" description="Pro residues" evidence="5">
    <location>
        <begin position="310"/>
        <end position="320"/>
    </location>
</feature>
<evidence type="ECO:0000313" key="7">
    <source>
        <dbReference type="EMBL" id="KAJ2777688.1"/>
    </source>
</evidence>
<feature type="compositionally biased region" description="Pro residues" evidence="5">
    <location>
        <begin position="235"/>
        <end position="248"/>
    </location>
</feature>